<dbReference type="InterPro" id="IPR027417">
    <property type="entry name" value="P-loop_NTPase"/>
</dbReference>
<proteinExistence type="inferred from homology"/>
<evidence type="ECO:0000256" key="1">
    <source>
        <dbReference type="ARBA" id="ARBA00010171"/>
    </source>
</evidence>
<keyword evidence="3" id="KW-0175">Coiled coil</keyword>
<accession>A0A915KNH1</accession>
<evidence type="ECO:0000313" key="6">
    <source>
        <dbReference type="WBParaSite" id="nRc.2.0.1.t40336-RA"/>
    </source>
</evidence>
<dbReference type="PANTHER" id="PTHR45916:SF1">
    <property type="entry name" value="STRUCTURAL MAINTENANCE OF CHROMOSOMES PROTEIN 5"/>
    <property type="match status" value="1"/>
</dbReference>
<dbReference type="Pfam" id="PF13476">
    <property type="entry name" value="AAA_23"/>
    <property type="match status" value="1"/>
</dbReference>
<name>A0A915KNH1_ROMCU</name>
<dbReference type="GO" id="GO:0030915">
    <property type="term" value="C:Smc5-Smc6 complex"/>
    <property type="evidence" value="ECO:0007669"/>
    <property type="project" value="TreeGrafter"/>
</dbReference>
<dbReference type="Proteomes" id="UP000887565">
    <property type="component" value="Unplaced"/>
</dbReference>
<evidence type="ECO:0000259" key="4">
    <source>
        <dbReference type="Pfam" id="PF13476"/>
    </source>
</evidence>
<dbReference type="GO" id="GO:0003697">
    <property type="term" value="F:single-stranded DNA binding"/>
    <property type="evidence" value="ECO:0007669"/>
    <property type="project" value="TreeGrafter"/>
</dbReference>
<protein>
    <recommendedName>
        <fullName evidence="2">Structural maintenance of chromosomes protein 5</fullName>
    </recommendedName>
</protein>
<keyword evidence="5" id="KW-1185">Reference proteome</keyword>
<comment type="similarity">
    <text evidence="1">Belongs to the SMC family. SMC5 subfamily.</text>
</comment>
<evidence type="ECO:0000256" key="3">
    <source>
        <dbReference type="ARBA" id="ARBA00023054"/>
    </source>
</evidence>
<dbReference type="PANTHER" id="PTHR45916">
    <property type="entry name" value="STRUCTURAL MAINTENANCE OF CHROMOSOMES PROTEIN 5"/>
    <property type="match status" value="1"/>
</dbReference>
<dbReference type="GO" id="GO:0005634">
    <property type="term" value="C:nucleus"/>
    <property type="evidence" value="ECO:0007669"/>
    <property type="project" value="TreeGrafter"/>
</dbReference>
<dbReference type="SUPFAM" id="SSF52540">
    <property type="entry name" value="P-loop containing nucleoside triphosphate hydrolases"/>
    <property type="match status" value="1"/>
</dbReference>
<dbReference type="GO" id="GO:0000724">
    <property type="term" value="P:double-strand break repair via homologous recombination"/>
    <property type="evidence" value="ECO:0007669"/>
    <property type="project" value="TreeGrafter"/>
</dbReference>
<evidence type="ECO:0000313" key="5">
    <source>
        <dbReference type="Proteomes" id="UP000887565"/>
    </source>
</evidence>
<dbReference type="AlphaFoldDB" id="A0A915KNH1"/>
<dbReference type="WBParaSite" id="nRc.2.0.1.t40336-RA">
    <property type="protein sequence ID" value="nRc.2.0.1.t40336-RA"/>
    <property type="gene ID" value="nRc.2.0.1.g40336"/>
</dbReference>
<dbReference type="GO" id="GO:0016887">
    <property type="term" value="F:ATP hydrolysis activity"/>
    <property type="evidence" value="ECO:0007669"/>
    <property type="project" value="InterPro"/>
</dbReference>
<sequence>MGGLKLITSNEDEAEIRIHFPSKNCATFGYLSSHSDITWQTYDNVDIFPQAHLNLTIGPNGTGKSTIMCAIFLVCGGTPKCLGRSTQMIDYIKHGKNSAHVQAELVGHAGHSNPIIDLFLRRSGSSAKYHLNGKEIARQKSFTT</sequence>
<reference evidence="6" key="1">
    <citation type="submission" date="2022-11" db="UniProtKB">
        <authorList>
            <consortium name="WormBaseParasite"/>
        </authorList>
    </citation>
    <scope>IDENTIFICATION</scope>
</reference>
<feature type="domain" description="Rad50/SbcC-type AAA" evidence="4">
    <location>
        <begin position="41"/>
        <end position="125"/>
    </location>
</feature>
<dbReference type="InterPro" id="IPR038729">
    <property type="entry name" value="Rad50/SbcC_AAA"/>
</dbReference>
<organism evidence="5 6">
    <name type="scientific">Romanomermis culicivorax</name>
    <name type="common">Nematode worm</name>
    <dbReference type="NCBI Taxonomy" id="13658"/>
    <lineage>
        <taxon>Eukaryota</taxon>
        <taxon>Metazoa</taxon>
        <taxon>Ecdysozoa</taxon>
        <taxon>Nematoda</taxon>
        <taxon>Enoplea</taxon>
        <taxon>Dorylaimia</taxon>
        <taxon>Mermithida</taxon>
        <taxon>Mermithoidea</taxon>
        <taxon>Mermithidae</taxon>
        <taxon>Romanomermis</taxon>
    </lineage>
</organism>
<evidence type="ECO:0000256" key="2">
    <source>
        <dbReference type="ARBA" id="ARBA00018687"/>
    </source>
</evidence>
<dbReference type="Gene3D" id="3.40.50.300">
    <property type="entry name" value="P-loop containing nucleotide triphosphate hydrolases"/>
    <property type="match status" value="1"/>
</dbReference>